<dbReference type="Gene3D" id="3.40.50.450">
    <property type="match status" value="1"/>
</dbReference>
<evidence type="ECO:0000256" key="9">
    <source>
        <dbReference type="ARBA" id="ARBA00023152"/>
    </source>
</evidence>
<feature type="binding site" description="in other chain" evidence="10">
    <location>
        <begin position="275"/>
        <end position="278"/>
    </location>
    <ligand>
        <name>substrate</name>
        <note>ligand shared between dimeric partners</note>
    </ligand>
</feature>
<evidence type="ECO:0000256" key="2">
    <source>
        <dbReference type="ARBA" id="ARBA00004496"/>
    </source>
</evidence>
<dbReference type="GO" id="GO:0061621">
    <property type="term" value="P:canonical glycolysis"/>
    <property type="evidence" value="ECO:0007669"/>
    <property type="project" value="TreeGrafter"/>
</dbReference>
<dbReference type="GO" id="GO:0003872">
    <property type="term" value="F:6-phosphofructokinase activity"/>
    <property type="evidence" value="ECO:0007669"/>
    <property type="project" value="UniProtKB-UniRule"/>
</dbReference>
<dbReference type="SUPFAM" id="SSF53784">
    <property type="entry name" value="Phosphofructokinase"/>
    <property type="match status" value="1"/>
</dbReference>
<dbReference type="Proteomes" id="UP000319383">
    <property type="component" value="Chromosome"/>
</dbReference>
<evidence type="ECO:0000256" key="1">
    <source>
        <dbReference type="ARBA" id="ARBA00001946"/>
    </source>
</evidence>
<feature type="site" description="Important for catalytic activity and substrate specificity; stabilizes the transition state when the phosphoryl donor is PPi; prevents ATP from binding by mimicking the alpha-phosphate group of ATP" evidence="10">
    <location>
        <position position="106"/>
    </location>
</feature>
<evidence type="ECO:0000256" key="10">
    <source>
        <dbReference type="HAMAP-Rule" id="MF_01976"/>
    </source>
</evidence>
<feature type="site" description="Important for catalytic activity; stabilizes the transition state when the phosphoryl donor is PPi" evidence="10">
    <location>
        <position position="127"/>
    </location>
</feature>
<keyword evidence="13" id="KW-1185">Reference proteome</keyword>
<dbReference type="GO" id="GO:0042802">
    <property type="term" value="F:identical protein binding"/>
    <property type="evidence" value="ECO:0007669"/>
    <property type="project" value="TreeGrafter"/>
</dbReference>
<proteinExistence type="inferred from homology"/>
<dbReference type="InterPro" id="IPR012003">
    <property type="entry name" value="ATP_PFK_prok-type"/>
</dbReference>
<protein>
    <recommendedName>
        <fullName evidence="10">Pyrophosphate--fructose 6-phosphate 1-phosphotransferase</fullName>
        <ecNumber evidence="10">2.7.1.90</ecNumber>
    </recommendedName>
    <alternativeName>
        <fullName evidence="10">6-phosphofructokinase, pyrophosphate dependent</fullName>
    </alternativeName>
    <alternativeName>
        <fullName evidence="10">PPi-dependent phosphofructokinase</fullName>
        <shortName evidence="10">PPi-PFK</shortName>
    </alternativeName>
    <alternativeName>
        <fullName evidence="10">Pyrophosphate-dependent 6-phosphofructose-1-kinase</fullName>
    </alternativeName>
</protein>
<dbReference type="UniPathway" id="UPA00109">
    <property type="reaction ID" value="UER00182"/>
</dbReference>
<dbReference type="GO" id="GO:0030388">
    <property type="term" value="P:fructose 1,6-bisphosphate metabolic process"/>
    <property type="evidence" value="ECO:0007669"/>
    <property type="project" value="TreeGrafter"/>
</dbReference>
<evidence type="ECO:0000259" key="11">
    <source>
        <dbReference type="Pfam" id="PF00365"/>
    </source>
</evidence>
<feature type="binding site" description="in other chain" evidence="10">
    <location>
        <begin position="128"/>
        <end position="130"/>
    </location>
    <ligand>
        <name>substrate</name>
        <note>ligand shared between dimeric partners</note>
    </ligand>
</feature>
<dbReference type="InterPro" id="IPR015912">
    <property type="entry name" value="Phosphofructokinase_CS"/>
</dbReference>
<organism evidence="12 13">
    <name type="scientific">Symmachiella dynata</name>
    <dbReference type="NCBI Taxonomy" id="2527995"/>
    <lineage>
        <taxon>Bacteria</taxon>
        <taxon>Pseudomonadati</taxon>
        <taxon>Planctomycetota</taxon>
        <taxon>Planctomycetia</taxon>
        <taxon>Planctomycetales</taxon>
        <taxon>Planctomycetaceae</taxon>
        <taxon>Symmachiella</taxon>
    </lineage>
</organism>
<keyword evidence="4 10" id="KW-0963">Cytoplasm</keyword>
<dbReference type="PRINTS" id="PR00476">
    <property type="entry name" value="PHFRCTKINASE"/>
</dbReference>
<sequence length="354" mass="38245">MKVALLTGGGDCPGLNPVIRAVVRTIHNAGGKSIGMLEGWRGAIEGNFTDLRVQDTDEIIARGGTILGSSRTNPYKDPDDPELADRLIKTFDELDVDALIAIGGDDTLGVASRLYSERKFPVVGVPKTIDNDLSCTDFTFGFDTSINIVMESVDRLRTTAESHRRVMVIETMGRHAGWIACFAGIATAADFILVPEVEVDIDEMCNILKARRAEGKSYGLIIASEGAKLPQSGMVTQDAEVDDFGHVKLGGIGDNLAEVIEERTGIETRAVTLGHLQRGGPPSAYDRVLGTRLGINAARLVLNRQYGRMVALRGMGIVDAPLSEAVGTLRTLDLEFMREAGEFFKYDADPNHTP</sequence>
<dbReference type="PANTHER" id="PTHR13697">
    <property type="entry name" value="PHOSPHOFRUCTOKINASE"/>
    <property type="match status" value="1"/>
</dbReference>
<feature type="binding site" description="in other chain" evidence="10">
    <location>
        <position position="225"/>
    </location>
    <ligand>
        <name>substrate</name>
        <note>ligand shared between dimeric partners</note>
    </ligand>
</feature>
<keyword evidence="7 10" id="KW-0418">Kinase</keyword>
<gene>
    <name evidence="12" type="primary">pfkA1_2</name>
    <name evidence="10" type="synonym">pfp</name>
    <name evidence="12" type="ORF">Mal52_35820</name>
</gene>
<dbReference type="GO" id="GO:0047334">
    <property type="term" value="F:diphosphate-fructose-6-phosphate 1-phosphotransferase activity"/>
    <property type="evidence" value="ECO:0007669"/>
    <property type="project" value="UniProtKB-EC"/>
</dbReference>
<comment type="pathway">
    <text evidence="3 10">Carbohydrate degradation; glycolysis; D-glyceraldehyde 3-phosphate and glycerone phosphate from D-glucose: step 3/4.</text>
</comment>
<dbReference type="GO" id="GO:0048029">
    <property type="term" value="F:monosaccharide binding"/>
    <property type="evidence" value="ECO:0007669"/>
    <property type="project" value="TreeGrafter"/>
</dbReference>
<dbReference type="GO" id="GO:0070095">
    <property type="term" value="F:fructose-6-phosphate binding"/>
    <property type="evidence" value="ECO:0007669"/>
    <property type="project" value="TreeGrafter"/>
</dbReference>
<dbReference type="HAMAP" id="MF_01976">
    <property type="entry name" value="Phosphofructokinase_III"/>
    <property type="match status" value="1"/>
</dbReference>
<dbReference type="NCBIfam" id="NF002872">
    <property type="entry name" value="PRK03202.1"/>
    <property type="match status" value="1"/>
</dbReference>
<dbReference type="EMBL" id="CP036276">
    <property type="protein sequence ID" value="QDU45094.1"/>
    <property type="molecule type" value="Genomic_DNA"/>
</dbReference>
<evidence type="ECO:0000256" key="6">
    <source>
        <dbReference type="ARBA" id="ARBA00022723"/>
    </source>
</evidence>
<comment type="similarity">
    <text evidence="10">Belongs to the phosphofructokinase type A (PFKA) family. Mixed-substrate PFK group III subfamily.</text>
</comment>
<dbReference type="GO" id="GO:0046872">
    <property type="term" value="F:metal ion binding"/>
    <property type="evidence" value="ECO:0007669"/>
    <property type="project" value="UniProtKB-KW"/>
</dbReference>
<evidence type="ECO:0000256" key="8">
    <source>
        <dbReference type="ARBA" id="ARBA00022842"/>
    </source>
</evidence>
<dbReference type="FunFam" id="3.40.50.460:FF:000002">
    <property type="entry name" value="ATP-dependent 6-phosphofructokinase"/>
    <property type="match status" value="1"/>
</dbReference>
<feature type="binding site" evidence="10">
    <location>
        <position position="10"/>
    </location>
    <ligand>
        <name>diphosphate</name>
        <dbReference type="ChEBI" id="CHEBI:33019"/>
    </ligand>
</feature>
<dbReference type="GO" id="GO:0016208">
    <property type="term" value="F:AMP binding"/>
    <property type="evidence" value="ECO:0007669"/>
    <property type="project" value="TreeGrafter"/>
</dbReference>
<dbReference type="PANTHER" id="PTHR13697:SF52">
    <property type="entry name" value="ATP-DEPENDENT 6-PHOSPHOFRUCTOKINASE 3"/>
    <property type="match status" value="1"/>
</dbReference>
<evidence type="ECO:0000313" key="12">
    <source>
        <dbReference type="EMBL" id="QDU45094.1"/>
    </source>
</evidence>
<feature type="domain" description="Phosphofructokinase" evidence="11">
    <location>
        <begin position="2"/>
        <end position="300"/>
    </location>
</feature>
<comment type="caution">
    <text evidence="10">Lacks conserved residue(s) required for the propagation of feature annotation.</text>
</comment>
<dbReference type="PIRSF" id="PIRSF000532">
    <property type="entry name" value="ATP_PFK_prok"/>
    <property type="match status" value="1"/>
</dbReference>
<dbReference type="EC" id="2.7.1.90" evidence="10"/>
<dbReference type="InterPro" id="IPR022953">
    <property type="entry name" value="ATP_PFK"/>
</dbReference>
<comment type="activity regulation">
    <text evidence="10">Non-allosteric.</text>
</comment>
<dbReference type="PROSITE" id="PS00433">
    <property type="entry name" value="PHOSPHOFRUCTOKINASE"/>
    <property type="match status" value="1"/>
</dbReference>
<dbReference type="KEGG" id="sdyn:Mal52_35820"/>
<keyword evidence="5 10" id="KW-0808">Transferase</keyword>
<dbReference type="InterPro" id="IPR035966">
    <property type="entry name" value="PKF_sf"/>
</dbReference>
<dbReference type="Pfam" id="PF00365">
    <property type="entry name" value="PFK"/>
    <property type="match status" value="1"/>
</dbReference>
<comment type="catalytic activity">
    <reaction evidence="10">
        <text>beta-D-fructose 6-phosphate + diphosphate = beta-D-fructose 1,6-bisphosphate + phosphate + H(+)</text>
        <dbReference type="Rhea" id="RHEA:13613"/>
        <dbReference type="ChEBI" id="CHEBI:15378"/>
        <dbReference type="ChEBI" id="CHEBI:32966"/>
        <dbReference type="ChEBI" id="CHEBI:33019"/>
        <dbReference type="ChEBI" id="CHEBI:43474"/>
        <dbReference type="ChEBI" id="CHEBI:57634"/>
        <dbReference type="EC" id="2.7.1.90"/>
    </reaction>
</comment>
<evidence type="ECO:0000256" key="5">
    <source>
        <dbReference type="ARBA" id="ARBA00022679"/>
    </source>
</evidence>
<dbReference type="GO" id="GO:0006002">
    <property type="term" value="P:fructose 6-phosphate metabolic process"/>
    <property type="evidence" value="ECO:0007669"/>
    <property type="project" value="InterPro"/>
</dbReference>
<feature type="active site" description="Proton acceptor" evidence="10">
    <location>
        <position position="130"/>
    </location>
</feature>
<dbReference type="Gene3D" id="3.40.50.460">
    <property type="entry name" value="Phosphofructokinase domain"/>
    <property type="match status" value="1"/>
</dbReference>
<evidence type="ECO:0000256" key="3">
    <source>
        <dbReference type="ARBA" id="ARBA00004679"/>
    </source>
</evidence>
<dbReference type="GO" id="GO:0005524">
    <property type="term" value="F:ATP binding"/>
    <property type="evidence" value="ECO:0007669"/>
    <property type="project" value="InterPro"/>
</dbReference>
<feature type="binding site" evidence="10">
    <location>
        <position position="269"/>
    </location>
    <ligand>
        <name>substrate</name>
        <note>ligand shared between dimeric partners</note>
    </ligand>
</feature>
<dbReference type="InterPro" id="IPR000023">
    <property type="entry name" value="Phosphofructokinase_dom"/>
</dbReference>
<dbReference type="RefSeq" id="WP_145377445.1">
    <property type="nucleotide sequence ID" value="NZ_CAXBED010000237.1"/>
</dbReference>
<name>A0A517ZRJ3_9PLAN</name>
<evidence type="ECO:0000256" key="4">
    <source>
        <dbReference type="ARBA" id="ARBA00022490"/>
    </source>
</evidence>
<comment type="function">
    <text evidence="10">Catalyzes the phosphorylation of D-fructose 6-phosphate, the first committing step of glycolysis. Uses inorganic phosphate (PPi) as phosphoryl donor instead of ATP like common ATP-dependent phosphofructokinases (ATP-PFKs), which renders the reaction reversible, and can thus function both in glycolysis and gluconeogenesis. Consistently, PPi-PFK can replace the enzymes of both the forward (ATP-PFK) and reverse (fructose-bisphosphatase (FBPase)) reactions.</text>
</comment>
<keyword evidence="8 10" id="KW-0460">Magnesium</keyword>
<feature type="binding site" description="in other chain" evidence="10">
    <location>
        <begin position="172"/>
        <end position="174"/>
    </location>
    <ligand>
        <name>substrate</name>
        <note>ligand shared between dimeric partners</note>
    </ligand>
</feature>
<keyword evidence="9 10" id="KW-0324">Glycolysis</keyword>
<comment type="cofactor">
    <cofactor evidence="1 10">
        <name>Mg(2+)</name>
        <dbReference type="ChEBI" id="CHEBI:18420"/>
    </cofactor>
</comment>
<comment type="subcellular location">
    <subcellularLocation>
        <location evidence="2 10">Cytoplasm</location>
    </subcellularLocation>
</comment>
<feature type="binding site" evidence="10">
    <location>
        <position position="105"/>
    </location>
    <ligand>
        <name>Mg(2+)</name>
        <dbReference type="ChEBI" id="CHEBI:18420"/>
        <note>catalytic</note>
    </ligand>
</feature>
<keyword evidence="6 10" id="KW-0479">Metal-binding</keyword>
<comment type="subunit">
    <text evidence="10">Homodimer or homotetramer.</text>
</comment>
<reference evidence="12 13" key="1">
    <citation type="submission" date="2019-02" db="EMBL/GenBank/DDBJ databases">
        <title>Deep-cultivation of Planctomycetes and their phenomic and genomic characterization uncovers novel biology.</title>
        <authorList>
            <person name="Wiegand S."/>
            <person name="Jogler M."/>
            <person name="Boedeker C."/>
            <person name="Pinto D."/>
            <person name="Vollmers J."/>
            <person name="Rivas-Marin E."/>
            <person name="Kohn T."/>
            <person name="Peeters S.H."/>
            <person name="Heuer A."/>
            <person name="Rast P."/>
            <person name="Oberbeckmann S."/>
            <person name="Bunk B."/>
            <person name="Jeske O."/>
            <person name="Meyerdierks A."/>
            <person name="Storesund J.E."/>
            <person name="Kallscheuer N."/>
            <person name="Luecker S."/>
            <person name="Lage O.M."/>
            <person name="Pohl T."/>
            <person name="Merkel B.J."/>
            <person name="Hornburger P."/>
            <person name="Mueller R.-W."/>
            <person name="Bruemmer F."/>
            <person name="Labrenz M."/>
            <person name="Spormann A.M."/>
            <person name="Op den Camp H."/>
            <person name="Overmann J."/>
            <person name="Amann R."/>
            <person name="Jetten M.S.M."/>
            <person name="Mascher T."/>
            <person name="Medema M.H."/>
            <person name="Devos D.P."/>
            <person name="Kaster A.-K."/>
            <person name="Ovreas L."/>
            <person name="Rohde M."/>
            <person name="Galperin M.Y."/>
            <person name="Jogler C."/>
        </authorList>
    </citation>
    <scope>NUCLEOTIDE SEQUENCE [LARGE SCALE GENOMIC DNA]</scope>
    <source>
        <strain evidence="12 13">Mal52</strain>
    </source>
</reference>
<dbReference type="AlphaFoldDB" id="A0A517ZRJ3"/>
<feature type="binding site" evidence="10">
    <location>
        <position position="165"/>
    </location>
    <ligand>
        <name>substrate</name>
        <note>ligand shared between dimeric partners</note>
    </ligand>
</feature>
<evidence type="ECO:0000313" key="13">
    <source>
        <dbReference type="Proteomes" id="UP000319383"/>
    </source>
</evidence>
<accession>A0A517ZRJ3</accession>
<evidence type="ECO:0000256" key="7">
    <source>
        <dbReference type="ARBA" id="ARBA00022777"/>
    </source>
</evidence>
<dbReference type="InterPro" id="IPR012829">
    <property type="entry name" value="Phosphofructokinase_III"/>
</dbReference>
<dbReference type="GO" id="GO:0005945">
    <property type="term" value="C:6-phosphofructokinase complex"/>
    <property type="evidence" value="ECO:0007669"/>
    <property type="project" value="TreeGrafter"/>
</dbReference>